<dbReference type="Proteomes" id="UP001595953">
    <property type="component" value="Unassembled WGS sequence"/>
</dbReference>
<evidence type="ECO:0000313" key="3">
    <source>
        <dbReference type="Proteomes" id="UP001595953"/>
    </source>
</evidence>
<organism evidence="2 3">
    <name type="scientific">Geojedonia litorea</name>
    <dbReference type="NCBI Taxonomy" id="1268269"/>
    <lineage>
        <taxon>Bacteria</taxon>
        <taxon>Pseudomonadati</taxon>
        <taxon>Bacteroidota</taxon>
        <taxon>Flavobacteriia</taxon>
        <taxon>Flavobacteriales</taxon>
        <taxon>Flavobacteriaceae</taxon>
        <taxon>Geojedonia</taxon>
    </lineage>
</organism>
<protein>
    <submittedName>
        <fullName evidence="2">DinB family protein</fullName>
    </submittedName>
</protein>
<dbReference type="InterPro" id="IPR024775">
    <property type="entry name" value="DinB-like"/>
</dbReference>
<gene>
    <name evidence="2" type="ORF">ACFO5O_06390</name>
</gene>
<comment type="caution">
    <text evidence="2">The sequence shown here is derived from an EMBL/GenBank/DDBJ whole genome shotgun (WGS) entry which is preliminary data.</text>
</comment>
<accession>A0ABV9N4L3</accession>
<dbReference type="Gene3D" id="1.20.120.450">
    <property type="entry name" value="dinb family like domain"/>
    <property type="match status" value="1"/>
</dbReference>
<sequence>MTKDNLKPGEFNPYYGTYIDKTAGLDLKSGLKVGGKRTINFLKSISNEKLEYRYAKGKWTIKEIIQHLIDAERVFAYRALRIAREDQTPLPGFEQDDYVLPSKANNRSLDQLLNEYAAVRQATVTLFDSFSDEMLIQLGTASNSPISVRAIGFIIIGHEIHHCDVIKERYLNS</sequence>
<name>A0ABV9N4L3_9FLAO</name>
<feature type="domain" description="DinB-like" evidence="1">
    <location>
        <begin position="36"/>
        <end position="164"/>
    </location>
</feature>
<dbReference type="EMBL" id="JBHSGP010000012">
    <property type="protein sequence ID" value="MFC4721940.1"/>
    <property type="molecule type" value="Genomic_DNA"/>
</dbReference>
<proteinExistence type="predicted"/>
<dbReference type="Pfam" id="PF12867">
    <property type="entry name" value="DinB_2"/>
    <property type="match status" value="1"/>
</dbReference>
<dbReference type="SUPFAM" id="SSF109854">
    <property type="entry name" value="DinB/YfiT-like putative metalloenzymes"/>
    <property type="match status" value="1"/>
</dbReference>
<evidence type="ECO:0000259" key="1">
    <source>
        <dbReference type="Pfam" id="PF12867"/>
    </source>
</evidence>
<keyword evidence="3" id="KW-1185">Reference proteome</keyword>
<dbReference type="RefSeq" id="WP_387962036.1">
    <property type="nucleotide sequence ID" value="NZ_JBHSGP010000012.1"/>
</dbReference>
<evidence type="ECO:0000313" key="2">
    <source>
        <dbReference type="EMBL" id="MFC4721940.1"/>
    </source>
</evidence>
<dbReference type="InterPro" id="IPR034660">
    <property type="entry name" value="DinB/YfiT-like"/>
</dbReference>
<reference evidence="3" key="1">
    <citation type="journal article" date="2019" name="Int. J. Syst. Evol. Microbiol.">
        <title>The Global Catalogue of Microorganisms (GCM) 10K type strain sequencing project: providing services to taxonomists for standard genome sequencing and annotation.</title>
        <authorList>
            <consortium name="The Broad Institute Genomics Platform"/>
            <consortium name="The Broad Institute Genome Sequencing Center for Infectious Disease"/>
            <person name="Wu L."/>
            <person name="Ma J."/>
        </authorList>
    </citation>
    <scope>NUCLEOTIDE SEQUENCE [LARGE SCALE GENOMIC DNA]</scope>
    <source>
        <strain evidence="3">CCUG 63682</strain>
    </source>
</reference>